<dbReference type="Proteomes" id="UP000054477">
    <property type="component" value="Unassembled WGS sequence"/>
</dbReference>
<sequence>MSAKLMQANSSLSARNLFAIDYLKTHTPTVAEFKEIYDALDKATIKKYTALSQAKKAEAKLAKSKA</sequence>
<accession>A0A0C9WX40</accession>
<reference evidence="1 2" key="1">
    <citation type="submission" date="2014-04" db="EMBL/GenBank/DDBJ databases">
        <authorList>
            <consortium name="DOE Joint Genome Institute"/>
            <person name="Kuo A."/>
            <person name="Kohler A."/>
            <person name="Nagy L.G."/>
            <person name="Floudas D."/>
            <person name="Copeland A."/>
            <person name="Barry K.W."/>
            <person name="Cichocki N."/>
            <person name="Veneault-Fourrey C."/>
            <person name="LaButti K."/>
            <person name="Lindquist E.A."/>
            <person name="Lipzen A."/>
            <person name="Lundell T."/>
            <person name="Morin E."/>
            <person name="Murat C."/>
            <person name="Sun H."/>
            <person name="Tunlid A."/>
            <person name="Henrissat B."/>
            <person name="Grigoriev I.V."/>
            <person name="Hibbett D.S."/>
            <person name="Martin F."/>
            <person name="Nordberg H.P."/>
            <person name="Cantor M.N."/>
            <person name="Hua S.X."/>
        </authorList>
    </citation>
    <scope>NUCLEOTIDE SEQUENCE [LARGE SCALE GENOMIC DNA]</scope>
    <source>
        <strain evidence="1 2">LaAM-08-1</strain>
    </source>
</reference>
<dbReference type="OrthoDB" id="3069701at2759"/>
<keyword evidence="2" id="KW-1185">Reference proteome</keyword>
<gene>
    <name evidence="1" type="ORF">K443DRAFT_10023</name>
</gene>
<proteinExistence type="predicted"/>
<evidence type="ECO:0000313" key="1">
    <source>
        <dbReference type="EMBL" id="KIJ97245.1"/>
    </source>
</evidence>
<protein>
    <submittedName>
        <fullName evidence="1">Unplaced genomic scaffold K443scaffold_163, whole genome shotgun sequence</fullName>
    </submittedName>
</protein>
<dbReference type="EMBL" id="KN838698">
    <property type="protein sequence ID" value="KIJ97245.1"/>
    <property type="molecule type" value="Genomic_DNA"/>
</dbReference>
<dbReference type="AlphaFoldDB" id="A0A0C9WX40"/>
<organism evidence="1 2">
    <name type="scientific">Laccaria amethystina LaAM-08-1</name>
    <dbReference type="NCBI Taxonomy" id="1095629"/>
    <lineage>
        <taxon>Eukaryota</taxon>
        <taxon>Fungi</taxon>
        <taxon>Dikarya</taxon>
        <taxon>Basidiomycota</taxon>
        <taxon>Agaricomycotina</taxon>
        <taxon>Agaricomycetes</taxon>
        <taxon>Agaricomycetidae</taxon>
        <taxon>Agaricales</taxon>
        <taxon>Agaricineae</taxon>
        <taxon>Hydnangiaceae</taxon>
        <taxon>Laccaria</taxon>
    </lineage>
</organism>
<dbReference type="STRING" id="1095629.A0A0C9WX40"/>
<evidence type="ECO:0000313" key="2">
    <source>
        <dbReference type="Proteomes" id="UP000054477"/>
    </source>
</evidence>
<reference evidence="2" key="2">
    <citation type="submission" date="2015-01" db="EMBL/GenBank/DDBJ databases">
        <title>Evolutionary Origins and Diversification of the Mycorrhizal Mutualists.</title>
        <authorList>
            <consortium name="DOE Joint Genome Institute"/>
            <consortium name="Mycorrhizal Genomics Consortium"/>
            <person name="Kohler A."/>
            <person name="Kuo A."/>
            <person name="Nagy L.G."/>
            <person name="Floudas D."/>
            <person name="Copeland A."/>
            <person name="Barry K.W."/>
            <person name="Cichocki N."/>
            <person name="Veneault-Fourrey C."/>
            <person name="LaButti K."/>
            <person name="Lindquist E.A."/>
            <person name="Lipzen A."/>
            <person name="Lundell T."/>
            <person name="Morin E."/>
            <person name="Murat C."/>
            <person name="Riley R."/>
            <person name="Ohm R."/>
            <person name="Sun H."/>
            <person name="Tunlid A."/>
            <person name="Henrissat B."/>
            <person name="Grigoriev I.V."/>
            <person name="Hibbett D.S."/>
            <person name="Martin F."/>
        </authorList>
    </citation>
    <scope>NUCLEOTIDE SEQUENCE [LARGE SCALE GENOMIC DNA]</scope>
    <source>
        <strain evidence="2">LaAM-08-1</strain>
    </source>
</reference>
<dbReference type="HOGENOM" id="CLU_2831548_0_0_1"/>
<name>A0A0C9WX40_9AGAR</name>